<reference evidence="2 3" key="1">
    <citation type="submission" date="2018-03" db="EMBL/GenBank/DDBJ databases">
        <title>Streptomyces dioscori sp. nov., a novel endophytic actinobacterium isolated from bulbil of Dioscorea bulbifera L.</title>
        <authorList>
            <person name="Zhikuan W."/>
        </authorList>
    </citation>
    <scope>NUCLEOTIDE SEQUENCE [LARGE SCALE GENOMIC DNA]</scope>
    <source>
        <strain evidence="2 3">A217</strain>
    </source>
</reference>
<dbReference type="EMBL" id="PYBJ01000038">
    <property type="protein sequence ID" value="PSM37624.1"/>
    <property type="molecule type" value="Genomic_DNA"/>
</dbReference>
<dbReference type="Proteomes" id="UP000240429">
    <property type="component" value="Unassembled WGS sequence"/>
</dbReference>
<dbReference type="AlphaFoldDB" id="A0A2P8PUF5"/>
<name>A0A2P8PUF5_9ACTN</name>
<feature type="region of interest" description="Disordered" evidence="1">
    <location>
        <begin position="35"/>
        <end position="69"/>
    </location>
</feature>
<gene>
    <name evidence="2" type="ORF">C6Y14_41440</name>
</gene>
<proteinExistence type="predicted"/>
<comment type="caution">
    <text evidence="2">The sequence shown here is derived from an EMBL/GenBank/DDBJ whole genome shotgun (WGS) entry which is preliminary data.</text>
</comment>
<dbReference type="RefSeq" id="WP_107022108.1">
    <property type="nucleotide sequence ID" value="NZ_KZ679063.1"/>
</dbReference>
<feature type="compositionally biased region" description="Low complexity" evidence="1">
    <location>
        <begin position="51"/>
        <end position="69"/>
    </location>
</feature>
<organism evidence="2 3">
    <name type="scientific">Streptomyces dioscori</name>
    <dbReference type="NCBI Taxonomy" id="2109333"/>
    <lineage>
        <taxon>Bacteria</taxon>
        <taxon>Bacillati</taxon>
        <taxon>Actinomycetota</taxon>
        <taxon>Actinomycetes</taxon>
        <taxon>Kitasatosporales</taxon>
        <taxon>Streptomycetaceae</taxon>
        <taxon>Streptomyces</taxon>
        <taxon>Streptomyces aurantiacus group</taxon>
    </lineage>
</organism>
<keyword evidence="3" id="KW-1185">Reference proteome</keyword>
<evidence type="ECO:0000313" key="2">
    <source>
        <dbReference type="EMBL" id="PSM37624.1"/>
    </source>
</evidence>
<accession>A0A2P8PUF5</accession>
<sequence>MSPTFTTIARGITYLVLFVGVPIGTAAATTHHMLDGTEWTTPEPAEPRPAAKPTAMKAPPSPNARSSAAPWRLGDCVTRQLRIVDCAQGALQVVGSIRDPGHRPCADLPETTQVRPAGKYALCLTDY</sequence>
<evidence type="ECO:0000256" key="1">
    <source>
        <dbReference type="SAM" id="MobiDB-lite"/>
    </source>
</evidence>
<evidence type="ECO:0000313" key="3">
    <source>
        <dbReference type="Proteomes" id="UP000240429"/>
    </source>
</evidence>
<protein>
    <submittedName>
        <fullName evidence="2">Uncharacterized protein</fullName>
    </submittedName>
</protein>